<evidence type="ECO:0000256" key="1">
    <source>
        <dbReference type="SAM" id="SignalP"/>
    </source>
</evidence>
<dbReference type="PATRIC" id="fig|935700.4.peg.2031"/>
<dbReference type="EMBL" id="JYFE01000037">
    <property type="protein sequence ID" value="KIT16212.1"/>
    <property type="molecule type" value="Genomic_DNA"/>
</dbReference>
<evidence type="ECO:0000313" key="2">
    <source>
        <dbReference type="EMBL" id="KIT16212.1"/>
    </source>
</evidence>
<proteinExistence type="predicted"/>
<feature type="signal peptide" evidence="1">
    <location>
        <begin position="1"/>
        <end position="19"/>
    </location>
</feature>
<keyword evidence="1" id="KW-0732">Signal</keyword>
<dbReference type="STRING" id="935700.jaqu_19630"/>
<gene>
    <name evidence="2" type="ORF">jaqu_19630</name>
</gene>
<evidence type="ECO:0000313" key="3">
    <source>
        <dbReference type="Proteomes" id="UP000032232"/>
    </source>
</evidence>
<accession>A0A0D1CN70</accession>
<protein>
    <submittedName>
        <fullName evidence="2">Uncharacterized protein</fullName>
    </submittedName>
</protein>
<reference evidence="2 3" key="1">
    <citation type="submission" date="2015-02" db="EMBL/GenBank/DDBJ databases">
        <title>Genome Sequence of Jannaschia aquimarina DSM28248, a member of the Roseobacter clade.</title>
        <authorList>
            <person name="Voget S."/>
            <person name="Daniel R."/>
        </authorList>
    </citation>
    <scope>NUCLEOTIDE SEQUENCE [LARGE SCALE GENOMIC DNA]</scope>
    <source>
        <strain evidence="2 3">GSW-M26</strain>
    </source>
</reference>
<dbReference type="RefSeq" id="WP_043918786.1">
    <property type="nucleotide sequence ID" value="NZ_FZPF01000007.1"/>
</dbReference>
<keyword evidence="3" id="KW-1185">Reference proteome</keyword>
<comment type="caution">
    <text evidence="2">The sequence shown here is derived from an EMBL/GenBank/DDBJ whole genome shotgun (WGS) entry which is preliminary data.</text>
</comment>
<dbReference type="Proteomes" id="UP000032232">
    <property type="component" value="Unassembled WGS sequence"/>
</dbReference>
<sequence>MKTLTLSAFALALATPALANPTAMAVTHFNQDLSANEQIFLPETQPVSISTRSGLKGDVVSHFNQDLSPSERISVDSVTLVSGQPTYGAEIFEAIAAEDND</sequence>
<feature type="chain" id="PRO_5002228827" evidence="1">
    <location>
        <begin position="20"/>
        <end position="101"/>
    </location>
</feature>
<name>A0A0D1CN70_9RHOB</name>
<organism evidence="2 3">
    <name type="scientific">Jannaschia aquimarina</name>
    <dbReference type="NCBI Taxonomy" id="935700"/>
    <lineage>
        <taxon>Bacteria</taxon>
        <taxon>Pseudomonadati</taxon>
        <taxon>Pseudomonadota</taxon>
        <taxon>Alphaproteobacteria</taxon>
        <taxon>Rhodobacterales</taxon>
        <taxon>Roseobacteraceae</taxon>
        <taxon>Jannaschia</taxon>
    </lineage>
</organism>
<dbReference type="OrthoDB" id="7659418at2"/>
<dbReference type="AlphaFoldDB" id="A0A0D1CN70"/>